<proteinExistence type="inferred from homology"/>
<keyword evidence="2" id="KW-0862">Zinc</keyword>
<dbReference type="RefSeq" id="WP_028789510.1">
    <property type="nucleotide sequence ID" value="NZ_JPVT01000116.1"/>
</dbReference>
<dbReference type="AlphaFoldDB" id="A0A091BZL8"/>
<comment type="cofactor">
    <cofactor evidence="2">
        <name>Zn(2+)</name>
        <dbReference type="ChEBI" id="CHEBI:29105"/>
    </cofactor>
    <text evidence="2">Binds 1 zinc ion per subunit.</text>
</comment>
<dbReference type="PRINTS" id="PR00998">
    <property type="entry name" value="CRBOXYPTASET"/>
</dbReference>
<dbReference type="Proteomes" id="UP000029381">
    <property type="component" value="Unassembled WGS sequence"/>
</dbReference>
<dbReference type="PANTHER" id="PTHR34217:SF1">
    <property type="entry name" value="CARBOXYPEPTIDASE 1"/>
    <property type="match status" value="1"/>
</dbReference>
<reference evidence="4 5" key="1">
    <citation type="submission" date="2014-08" db="EMBL/GenBank/DDBJ databases">
        <title>Genome sequence of Tetragenococcus muriaticus.</title>
        <authorList>
            <person name="Chuea-nongthon C."/>
            <person name="Rodtong S."/>
            <person name="Yongsawatdigul J."/>
            <person name="Steele J.L."/>
            <person name="Liu X.-y."/>
            <person name="Speers J."/>
            <person name="Glasner J.D."/>
            <person name="Neeno-Eckwall E.C."/>
        </authorList>
    </citation>
    <scope>NUCLEOTIDE SEQUENCE [LARGE SCALE GENOMIC DNA]</scope>
    <source>
        <strain evidence="4 5">3MR10-3</strain>
    </source>
</reference>
<dbReference type="InterPro" id="IPR001333">
    <property type="entry name" value="Peptidase_M32_Taq"/>
</dbReference>
<comment type="similarity">
    <text evidence="1">Belongs to the peptidase M32 family.</text>
</comment>
<name>A0A091BZL8_9ENTE</name>
<keyword evidence="1 4" id="KW-0121">Carboxypeptidase</keyword>
<dbReference type="EMBL" id="JPVT01000116">
    <property type="protein sequence ID" value="KFN91051.1"/>
    <property type="molecule type" value="Genomic_DNA"/>
</dbReference>
<evidence type="ECO:0000313" key="5">
    <source>
        <dbReference type="Proteomes" id="UP000029381"/>
    </source>
</evidence>
<accession>A0A091BZL8</accession>
<keyword evidence="1" id="KW-0482">Metalloprotease</keyword>
<dbReference type="CDD" id="cd06460">
    <property type="entry name" value="M32_Taq"/>
    <property type="match status" value="1"/>
</dbReference>
<dbReference type="GO" id="GO:0046872">
    <property type="term" value="F:metal ion binding"/>
    <property type="evidence" value="ECO:0007669"/>
    <property type="project" value="UniProtKB-KW"/>
</dbReference>
<dbReference type="PANTHER" id="PTHR34217">
    <property type="entry name" value="METAL-DEPENDENT CARBOXYPEPTIDASE"/>
    <property type="match status" value="1"/>
</dbReference>
<feature type="binding site" evidence="2">
    <location>
        <position position="262"/>
    </location>
    <ligand>
        <name>Zn(2+)</name>
        <dbReference type="ChEBI" id="CHEBI:29105"/>
        <note>catalytic</note>
    </ligand>
</feature>
<keyword evidence="1 4" id="KW-0378">Hydrolase</keyword>
<dbReference type="EC" id="3.4.17.19" evidence="1"/>
<dbReference type="GO" id="GO:0006508">
    <property type="term" value="P:proteolysis"/>
    <property type="evidence" value="ECO:0007669"/>
    <property type="project" value="UniProtKB-UniRule"/>
</dbReference>
<feature type="active site" description="Proton donor/acceptor" evidence="3">
    <location>
        <position position="263"/>
    </location>
</feature>
<organism evidence="4 5">
    <name type="scientific">Tetragenococcus muriaticus 3MR10-3</name>
    <dbReference type="NCBI Taxonomy" id="1302648"/>
    <lineage>
        <taxon>Bacteria</taxon>
        <taxon>Bacillati</taxon>
        <taxon>Bacillota</taxon>
        <taxon>Bacilli</taxon>
        <taxon>Lactobacillales</taxon>
        <taxon>Enterococcaceae</taxon>
        <taxon>Tetragenococcus</taxon>
    </lineage>
</organism>
<feature type="binding site" evidence="2">
    <location>
        <position position="292"/>
    </location>
    <ligand>
        <name>Zn(2+)</name>
        <dbReference type="ChEBI" id="CHEBI:29105"/>
        <note>catalytic</note>
    </ligand>
</feature>
<comment type="catalytic activity">
    <reaction evidence="1">
        <text>Release of a C-terminal amino acid with broad specificity, except for -Pro.</text>
        <dbReference type="EC" id="3.4.17.19"/>
    </reaction>
</comment>
<keyword evidence="1 2" id="KW-0479">Metal-binding</keyword>
<protein>
    <recommendedName>
        <fullName evidence="1">Metal-dependent carboxypeptidase</fullName>
        <ecNumber evidence="1">3.4.17.19</ecNumber>
    </recommendedName>
</protein>
<dbReference type="Gene3D" id="1.10.1370.30">
    <property type="match status" value="1"/>
</dbReference>
<keyword evidence="5" id="KW-1185">Reference proteome</keyword>
<dbReference type="Pfam" id="PF02074">
    <property type="entry name" value="Peptidase_M32"/>
    <property type="match status" value="1"/>
</dbReference>
<evidence type="ECO:0000256" key="2">
    <source>
        <dbReference type="PIRSR" id="PIRSR006615-1"/>
    </source>
</evidence>
<sequence>MKEQEFLAELKEMDMLQQTLGILEWDTQTGMPEEASDYRGEVSSYLYGQYFAKKVGPKMTEAIDYFTQHPKELSEVGKAAFSLIKEEYDREQAVPNALMVEYSQATSNAHHAWQKARQAKDFSLFYEALKENIRLTKELISYWKKEEKTDYDVLLNIYEPNMTTDILDDVFSTVREGIIALRQKIVEQGISPRTDFLNRKMPKQQQYQFIIKVIQDLGFDLNRGRVDDTIHPFATGINHQDVRLTNRWNEADLTMGIMGLIHEAGHGIYEQNIAEKFEHTPAHEGASMGIHESQSLFNELVIGSRKSFWQKQYPYLQECAQGTFDDISFEDFYASLKQTQASLIRIEADSLTYILHIIIRYEVEKMIFNEEVAVEELPRIWNDKYEQYLGIRPKDDLEGILQDVHWSAAEFGYFPSYALGYMYACQLYYAMKKDLDVDEVLSSSDYSPIRQWLTQNIHQYGASKKPHQLIYDATGEKLNPQYLLDYLQEIYFSVYQINE</sequence>
<comment type="function">
    <text evidence="1">Broad specificity carboxypetidase that releases amino acids sequentially from the C-terminus, including neutral, aromatic, polar and basic residues.</text>
</comment>
<dbReference type="SUPFAM" id="SSF55486">
    <property type="entry name" value="Metalloproteases ('zincins'), catalytic domain"/>
    <property type="match status" value="1"/>
</dbReference>
<feature type="binding site" evidence="2">
    <location>
        <position position="266"/>
    </location>
    <ligand>
        <name>Zn(2+)</name>
        <dbReference type="ChEBI" id="CHEBI:29105"/>
        <note>catalytic</note>
    </ligand>
</feature>
<keyword evidence="1" id="KW-0645">Protease</keyword>
<comment type="caution">
    <text evidence="4">The sequence shown here is derived from an EMBL/GenBank/DDBJ whole genome shotgun (WGS) entry which is preliminary data.</text>
</comment>
<evidence type="ECO:0000313" key="4">
    <source>
        <dbReference type="EMBL" id="KFN91051.1"/>
    </source>
</evidence>
<evidence type="ECO:0000256" key="3">
    <source>
        <dbReference type="PIRSR" id="PIRSR006615-2"/>
    </source>
</evidence>
<dbReference type="PIRSF" id="PIRSF006615">
    <property type="entry name" value="Zn_crbxpep_Taq"/>
    <property type="match status" value="1"/>
</dbReference>
<dbReference type="PATRIC" id="fig|1302648.3.peg.1135"/>
<dbReference type="PROSITE" id="PS52034">
    <property type="entry name" value="PEPTIDASE_M32"/>
    <property type="match status" value="1"/>
</dbReference>
<gene>
    <name evidence="4" type="ORF">TMU3MR103_1168</name>
</gene>
<dbReference type="GO" id="GO:0004181">
    <property type="term" value="F:metallocarboxypeptidase activity"/>
    <property type="evidence" value="ECO:0007669"/>
    <property type="project" value="UniProtKB-UniRule"/>
</dbReference>
<evidence type="ECO:0000256" key="1">
    <source>
        <dbReference type="PIRNR" id="PIRNR006615"/>
    </source>
</evidence>